<proteinExistence type="predicted"/>
<accession>A0AAP3GAQ9</accession>
<evidence type="ECO:0000313" key="3">
    <source>
        <dbReference type="Proteomes" id="UP001077662"/>
    </source>
</evidence>
<reference evidence="2" key="1">
    <citation type="submission" date="2022-09" db="EMBL/GenBank/DDBJ databases">
        <title>Genome analysis and characterization of larvicidal activity of Brevibacillus strains.</title>
        <authorList>
            <person name="Patrusheva E.V."/>
            <person name="Izotova A.O."/>
            <person name="Toshchakov S.V."/>
            <person name="Sineoky S.P."/>
        </authorList>
    </citation>
    <scope>NUCLEOTIDE SEQUENCE</scope>
    <source>
        <strain evidence="2">VKPM_B-13247</strain>
    </source>
</reference>
<sequence length="87" mass="9469">MANKKYVVIADFVDEITGNTVHAGSVFEADEPRAERGKEAKVLGDEVKKETSKSKNNDPKPSTEQAPPVALEAENQDVQQADDQGEK</sequence>
<feature type="region of interest" description="Disordered" evidence="1">
    <location>
        <begin position="27"/>
        <end position="87"/>
    </location>
</feature>
<feature type="compositionally biased region" description="Polar residues" evidence="1">
    <location>
        <begin position="76"/>
        <end position="87"/>
    </location>
</feature>
<dbReference type="Proteomes" id="UP001077662">
    <property type="component" value="Unassembled WGS sequence"/>
</dbReference>
<dbReference type="EMBL" id="JAPTNE010000003">
    <property type="protein sequence ID" value="MCZ0805845.1"/>
    <property type="molecule type" value="Genomic_DNA"/>
</dbReference>
<name>A0AAP3GAQ9_BRELA</name>
<organism evidence="2 3">
    <name type="scientific">Brevibacillus laterosporus</name>
    <name type="common">Bacillus laterosporus</name>
    <dbReference type="NCBI Taxonomy" id="1465"/>
    <lineage>
        <taxon>Bacteria</taxon>
        <taxon>Bacillati</taxon>
        <taxon>Bacillota</taxon>
        <taxon>Bacilli</taxon>
        <taxon>Bacillales</taxon>
        <taxon>Paenibacillaceae</taxon>
        <taxon>Brevibacillus</taxon>
    </lineage>
</organism>
<gene>
    <name evidence="2" type="ORF">O0554_02775</name>
</gene>
<evidence type="ECO:0000256" key="1">
    <source>
        <dbReference type="SAM" id="MobiDB-lite"/>
    </source>
</evidence>
<feature type="compositionally biased region" description="Basic and acidic residues" evidence="1">
    <location>
        <begin position="30"/>
        <end position="58"/>
    </location>
</feature>
<dbReference type="AlphaFoldDB" id="A0AAP3GAQ9"/>
<comment type="caution">
    <text evidence="2">The sequence shown here is derived from an EMBL/GenBank/DDBJ whole genome shotgun (WGS) entry which is preliminary data.</text>
</comment>
<evidence type="ECO:0000313" key="2">
    <source>
        <dbReference type="EMBL" id="MCZ0805845.1"/>
    </source>
</evidence>
<dbReference type="RefSeq" id="WP_119732322.1">
    <property type="nucleotide sequence ID" value="NZ_CP032410.1"/>
</dbReference>
<protein>
    <submittedName>
        <fullName evidence="2">Uncharacterized protein</fullName>
    </submittedName>
</protein>